<dbReference type="EMBL" id="SJPO01000009">
    <property type="protein sequence ID" value="TWT73846.1"/>
    <property type="molecule type" value="Genomic_DNA"/>
</dbReference>
<keyword evidence="3" id="KW-1185">Reference proteome</keyword>
<dbReference type="RefSeq" id="WP_146589699.1">
    <property type="nucleotide sequence ID" value="NZ_SJPO01000009.1"/>
</dbReference>
<dbReference type="Gene3D" id="3.40.50.1010">
    <property type="entry name" value="5'-nuclease"/>
    <property type="match status" value="1"/>
</dbReference>
<accession>A0A5C5YDP2</accession>
<dbReference type="InterPro" id="IPR002716">
    <property type="entry name" value="PIN_dom"/>
</dbReference>
<evidence type="ECO:0000313" key="2">
    <source>
        <dbReference type="EMBL" id="TWT73846.1"/>
    </source>
</evidence>
<evidence type="ECO:0000313" key="3">
    <source>
        <dbReference type="Proteomes" id="UP000318478"/>
    </source>
</evidence>
<dbReference type="Proteomes" id="UP000318478">
    <property type="component" value="Unassembled WGS sequence"/>
</dbReference>
<comment type="caution">
    <text evidence="2">The sequence shown here is derived from an EMBL/GenBank/DDBJ whole genome shotgun (WGS) entry which is preliminary data.</text>
</comment>
<protein>
    <recommendedName>
        <fullName evidence="1">PIN domain-containing protein</fullName>
    </recommendedName>
</protein>
<dbReference type="AlphaFoldDB" id="A0A5C5YDP2"/>
<gene>
    <name evidence="2" type="ORF">Pla123a_37400</name>
</gene>
<proteinExistence type="predicted"/>
<dbReference type="InterPro" id="IPR029060">
    <property type="entry name" value="PIN-like_dom_sf"/>
</dbReference>
<dbReference type="Pfam" id="PF01850">
    <property type="entry name" value="PIN"/>
    <property type="match status" value="1"/>
</dbReference>
<feature type="domain" description="PIN" evidence="1">
    <location>
        <begin position="7"/>
        <end position="121"/>
    </location>
</feature>
<dbReference type="OrthoDB" id="285623at2"/>
<name>A0A5C5YDP2_9BACT</name>
<reference evidence="2 3" key="1">
    <citation type="submission" date="2019-02" db="EMBL/GenBank/DDBJ databases">
        <title>Deep-cultivation of Planctomycetes and their phenomic and genomic characterization uncovers novel biology.</title>
        <authorList>
            <person name="Wiegand S."/>
            <person name="Jogler M."/>
            <person name="Boedeker C."/>
            <person name="Pinto D."/>
            <person name="Vollmers J."/>
            <person name="Rivas-Marin E."/>
            <person name="Kohn T."/>
            <person name="Peeters S.H."/>
            <person name="Heuer A."/>
            <person name="Rast P."/>
            <person name="Oberbeckmann S."/>
            <person name="Bunk B."/>
            <person name="Jeske O."/>
            <person name="Meyerdierks A."/>
            <person name="Storesund J.E."/>
            <person name="Kallscheuer N."/>
            <person name="Luecker S."/>
            <person name="Lage O.M."/>
            <person name="Pohl T."/>
            <person name="Merkel B.J."/>
            <person name="Hornburger P."/>
            <person name="Mueller R.-W."/>
            <person name="Bruemmer F."/>
            <person name="Labrenz M."/>
            <person name="Spormann A.M."/>
            <person name="Op Den Camp H."/>
            <person name="Overmann J."/>
            <person name="Amann R."/>
            <person name="Jetten M.S.M."/>
            <person name="Mascher T."/>
            <person name="Medema M.H."/>
            <person name="Devos D.P."/>
            <person name="Kaster A.-K."/>
            <person name="Ovreas L."/>
            <person name="Rohde M."/>
            <person name="Galperin M.Y."/>
            <person name="Jogler C."/>
        </authorList>
    </citation>
    <scope>NUCLEOTIDE SEQUENCE [LARGE SCALE GENOMIC DNA]</scope>
    <source>
        <strain evidence="2 3">Pla123a</strain>
    </source>
</reference>
<organism evidence="2 3">
    <name type="scientific">Posidoniimonas polymericola</name>
    <dbReference type="NCBI Taxonomy" id="2528002"/>
    <lineage>
        <taxon>Bacteria</taxon>
        <taxon>Pseudomonadati</taxon>
        <taxon>Planctomycetota</taxon>
        <taxon>Planctomycetia</taxon>
        <taxon>Pirellulales</taxon>
        <taxon>Lacipirellulaceae</taxon>
        <taxon>Posidoniimonas</taxon>
    </lineage>
</organism>
<sequence>MAKTLTLIDTGPLVALFHERDQHHAGIKLVFARLQLPFLTCLPVITEAAYHLRNQPGKVQRLLEAARGTHLLLHPLGGADLQAVSEILHRYEDQRFDFADACLMHVAGANAGIEVFTVDTTDFSLYRTPDGSPLPLVDLGGSRGY</sequence>
<evidence type="ECO:0000259" key="1">
    <source>
        <dbReference type="Pfam" id="PF01850"/>
    </source>
</evidence>
<dbReference type="SUPFAM" id="SSF88723">
    <property type="entry name" value="PIN domain-like"/>
    <property type="match status" value="1"/>
</dbReference>